<dbReference type="InterPro" id="IPR003961">
    <property type="entry name" value="FN3_dom"/>
</dbReference>
<protein>
    <recommendedName>
        <fullName evidence="2">Fibronectin type-III domain-containing protein</fullName>
    </recommendedName>
</protein>
<keyword evidence="1" id="KW-0732">Signal</keyword>
<feature type="chain" id="PRO_5034424778" description="Fibronectin type-III domain-containing protein" evidence="1">
    <location>
        <begin position="24"/>
        <end position="364"/>
    </location>
</feature>
<reference evidence="3" key="1">
    <citation type="submission" date="2025-08" db="UniProtKB">
        <authorList>
            <consortium name="Ensembl"/>
        </authorList>
    </citation>
    <scope>IDENTIFICATION</scope>
</reference>
<dbReference type="InterPro" id="IPR036116">
    <property type="entry name" value="FN3_sf"/>
</dbReference>
<evidence type="ECO:0000313" key="4">
    <source>
        <dbReference type="Proteomes" id="UP000694568"/>
    </source>
</evidence>
<evidence type="ECO:0000256" key="1">
    <source>
        <dbReference type="SAM" id="SignalP"/>
    </source>
</evidence>
<organism evidence="3 4">
    <name type="scientific">Sander lucioperca</name>
    <name type="common">Pike-perch</name>
    <name type="synonym">Perca lucioperca</name>
    <dbReference type="NCBI Taxonomy" id="283035"/>
    <lineage>
        <taxon>Eukaryota</taxon>
        <taxon>Metazoa</taxon>
        <taxon>Chordata</taxon>
        <taxon>Craniata</taxon>
        <taxon>Vertebrata</taxon>
        <taxon>Euteleostomi</taxon>
        <taxon>Actinopterygii</taxon>
        <taxon>Neopterygii</taxon>
        <taxon>Teleostei</taxon>
        <taxon>Neoteleostei</taxon>
        <taxon>Acanthomorphata</taxon>
        <taxon>Eupercaria</taxon>
        <taxon>Perciformes</taxon>
        <taxon>Percoidei</taxon>
        <taxon>Percidae</taxon>
        <taxon>Luciopercinae</taxon>
        <taxon>Sander</taxon>
    </lineage>
</organism>
<proteinExistence type="predicted"/>
<dbReference type="AlphaFoldDB" id="A0A8D0CNG3"/>
<dbReference type="InterPro" id="IPR053073">
    <property type="entry name" value="IL11/IL27_subunit_beta"/>
</dbReference>
<dbReference type="PANTHER" id="PTHR48483:SF1">
    <property type="entry name" value="INTERLEUKIN-12 RECEPTOR SUBUNIT BETA-1-RELATED"/>
    <property type="match status" value="1"/>
</dbReference>
<evidence type="ECO:0000313" key="3">
    <source>
        <dbReference type="Ensembl" id="ENSSLUP00000003488.1"/>
    </source>
</evidence>
<reference evidence="3" key="2">
    <citation type="submission" date="2025-09" db="UniProtKB">
        <authorList>
            <consortium name="Ensembl"/>
        </authorList>
    </citation>
    <scope>IDENTIFICATION</scope>
</reference>
<dbReference type="CDD" id="cd00063">
    <property type="entry name" value="FN3"/>
    <property type="match status" value="1"/>
</dbReference>
<dbReference type="SUPFAM" id="SSF49265">
    <property type="entry name" value="Fibronectin type III"/>
    <property type="match status" value="1"/>
</dbReference>
<dbReference type="Ensembl" id="ENSSLUT00000003599.1">
    <property type="protein sequence ID" value="ENSSLUP00000003488.1"/>
    <property type="gene ID" value="ENSSLUG00000001517.1"/>
</dbReference>
<feature type="domain" description="Fibronectin type-III" evidence="2">
    <location>
        <begin position="252"/>
        <end position="349"/>
    </location>
</feature>
<dbReference type="PROSITE" id="PS50853">
    <property type="entry name" value="FN3"/>
    <property type="match status" value="1"/>
</dbReference>
<dbReference type="InterPro" id="IPR013783">
    <property type="entry name" value="Ig-like_fold"/>
</dbReference>
<keyword evidence="4" id="KW-1185">Reference proteome</keyword>
<dbReference type="Gene3D" id="2.60.40.10">
    <property type="entry name" value="Immunoglobulins"/>
    <property type="match status" value="1"/>
</dbReference>
<dbReference type="Pfam" id="PF00041">
    <property type="entry name" value="fn3"/>
    <property type="match status" value="1"/>
</dbReference>
<name>A0A8D0CNG3_SANLU</name>
<feature type="signal peptide" evidence="1">
    <location>
        <begin position="1"/>
        <end position="23"/>
    </location>
</feature>
<sequence length="364" mass="40941">SLLKEKFFQHCFLLFVLLRYTKGHTSGLVCFGFNNATVENLLKDSAYKVQIRHRSTHARNPLWSGWSDVTVPAGEVIVFIEIICFHKSPNFAVFVSFAVQPMPHAAAASGVNYSLTDTQSSHGCHCQKNRYPIITPQNTHTTYVSFSAVNISVIAKNAAGYSPRAIVQVPAELAADLKSRPNCCLSANVVTHLYYKYFLCKENYKSVSVTEIKDYVRYLYFEHRCDDGKPQTVKMCIFYEKEGDRKLRDHQKPQDLISFSETHTSVNLSWKAIPLVDQQGFLTHYAVCDFLKVFPHLISSECVNISASLMKYRLENLAPGMKYNISLVGVTRVGKGPEATVTINTLPEKPVNGRCNPSCKYSTV</sequence>
<dbReference type="GeneTree" id="ENSGT00940000169112"/>
<evidence type="ECO:0000259" key="2">
    <source>
        <dbReference type="PROSITE" id="PS50853"/>
    </source>
</evidence>
<dbReference type="Proteomes" id="UP000694568">
    <property type="component" value="Unplaced"/>
</dbReference>
<dbReference type="PANTHER" id="PTHR48483">
    <property type="entry name" value="INTERLEUKIN-27 SUBUNIT BETA"/>
    <property type="match status" value="1"/>
</dbReference>
<accession>A0A8D0CNG3</accession>